<name>A0A0G0MC17_9BACT</name>
<dbReference type="EMBL" id="LBWB01000009">
    <property type="protein sequence ID" value="KKR00723.1"/>
    <property type="molecule type" value="Genomic_DNA"/>
</dbReference>
<gene>
    <name evidence="1" type="ORF">UT24_C0009G0040</name>
</gene>
<evidence type="ECO:0000313" key="1">
    <source>
        <dbReference type="EMBL" id="KKR00723.1"/>
    </source>
</evidence>
<accession>A0A0G0MC17</accession>
<reference evidence="1 2" key="1">
    <citation type="journal article" date="2015" name="Nature">
        <title>rRNA introns, odd ribosomes, and small enigmatic genomes across a large radiation of phyla.</title>
        <authorList>
            <person name="Brown C.T."/>
            <person name="Hug L.A."/>
            <person name="Thomas B.C."/>
            <person name="Sharon I."/>
            <person name="Castelle C.J."/>
            <person name="Singh A."/>
            <person name="Wilkins M.J."/>
            <person name="Williams K.H."/>
            <person name="Banfield J.F."/>
        </authorList>
    </citation>
    <scope>NUCLEOTIDE SEQUENCE [LARGE SCALE GENOMIC DNA]</scope>
</reference>
<comment type="caution">
    <text evidence="1">The sequence shown here is derived from an EMBL/GenBank/DDBJ whole genome shotgun (WGS) entry which is preliminary data.</text>
</comment>
<organism evidence="1 2">
    <name type="scientific">Candidatus Woesebacteria bacterium GW2011_GWB1_39_12</name>
    <dbReference type="NCBI Taxonomy" id="1618574"/>
    <lineage>
        <taxon>Bacteria</taxon>
        <taxon>Candidatus Woeseibacteriota</taxon>
    </lineage>
</organism>
<dbReference type="AlphaFoldDB" id="A0A0G0MC17"/>
<proteinExistence type="predicted"/>
<dbReference type="STRING" id="1618574.UT24_C0009G0040"/>
<sequence length="124" mass="14390">MSHKIIKIDDFKKVHKGEGFDLEITDPTSKEYSLAYMDLDNARDPSDEKVIIQLYEGFTALYVVVAGEFKFTLYDKGNFEEQVLRNKEYVYLKGVSKYEIYGKGTLLLISIPAYNEKMYSHPIK</sequence>
<evidence type="ECO:0000313" key="2">
    <source>
        <dbReference type="Proteomes" id="UP000033881"/>
    </source>
</evidence>
<protein>
    <submittedName>
        <fullName evidence="1">Uncharacterized protein</fullName>
    </submittedName>
</protein>
<dbReference type="Proteomes" id="UP000033881">
    <property type="component" value="Unassembled WGS sequence"/>
</dbReference>